<feature type="transmembrane region" description="Helical" evidence="6">
    <location>
        <begin position="344"/>
        <end position="364"/>
    </location>
</feature>
<dbReference type="Pfam" id="PF12698">
    <property type="entry name" value="ABC2_membrane_3"/>
    <property type="match status" value="1"/>
</dbReference>
<feature type="transmembrane region" description="Helical" evidence="6">
    <location>
        <begin position="396"/>
        <end position="417"/>
    </location>
</feature>
<feature type="transmembrane region" description="Helical" evidence="6">
    <location>
        <begin position="21"/>
        <end position="45"/>
    </location>
</feature>
<sequence length="445" mass="49817">MSSSKIWIVAKREYLTRVQKKTFILVTLLTPIGIALFSVLVGFIMSAGSKSDQRVLIHDDTGIIREMATNDKNFPYQFSENDLNTLKEEYRSMGYDILVHIPALKDSASTHISASYYGEEKPSLALLESIESHLGDQIQAYRMRKSKIEQSLLDSFLADIELENGAMDPNDHSGSAATGKLNIIIGTALGALMGFLMYLVIFIYGGMVMRSVMEEKLSRIVEVMVSSVRPIYLMMGKLIGVGGVGLTQLALWAILIPILLIIAQAFLPGMDHSQLASVSSVSQVDQESLNGFSGQQIIQAIFNIKWWLILPVFVLFFLGGYFIYSSMFAAMGSAINEDMGEGQQLMLPIIIVVLIAFYMLFPVLSNPNGTLAIFASMFPLFSPIIMPARLAFDPPWWQIVVSIVLMLSTVWFFIWLTSRIYRVGILMYGKKATIREMIKWLRYSE</sequence>
<evidence type="ECO:0000256" key="4">
    <source>
        <dbReference type="ARBA" id="ARBA00022989"/>
    </source>
</evidence>
<evidence type="ECO:0000313" key="8">
    <source>
        <dbReference type="EMBL" id="MBK9983538.1"/>
    </source>
</evidence>
<feature type="transmembrane region" description="Helical" evidence="6">
    <location>
        <begin position="371"/>
        <end position="390"/>
    </location>
</feature>
<keyword evidence="5 6" id="KW-0472">Membrane</keyword>
<evidence type="ECO:0000256" key="2">
    <source>
        <dbReference type="ARBA" id="ARBA00022475"/>
    </source>
</evidence>
<comment type="subcellular location">
    <subcellularLocation>
        <location evidence="1">Cell membrane</location>
        <topology evidence="1">Multi-pass membrane protein</topology>
    </subcellularLocation>
</comment>
<dbReference type="AlphaFoldDB" id="A0A9D7SUP8"/>
<dbReference type="PANTHER" id="PTHR30294">
    <property type="entry name" value="MEMBRANE COMPONENT OF ABC TRANSPORTER YHHJ-RELATED"/>
    <property type="match status" value="1"/>
</dbReference>
<feature type="transmembrane region" description="Helical" evidence="6">
    <location>
        <begin position="183"/>
        <end position="208"/>
    </location>
</feature>
<organism evidence="8 9">
    <name type="scientific">Candidatus Opimibacter skivensis</name>
    <dbReference type="NCBI Taxonomy" id="2982028"/>
    <lineage>
        <taxon>Bacteria</taxon>
        <taxon>Pseudomonadati</taxon>
        <taxon>Bacteroidota</taxon>
        <taxon>Saprospiria</taxon>
        <taxon>Saprospirales</taxon>
        <taxon>Saprospiraceae</taxon>
        <taxon>Candidatus Opimibacter</taxon>
    </lineage>
</organism>
<name>A0A9D7SUP8_9BACT</name>
<accession>A0A9D7SUP8</accession>
<reference evidence="8 9" key="1">
    <citation type="submission" date="2020-10" db="EMBL/GenBank/DDBJ databases">
        <title>Connecting structure to function with the recovery of over 1000 high-quality activated sludge metagenome-assembled genomes encoding full-length rRNA genes using long-read sequencing.</title>
        <authorList>
            <person name="Singleton C.M."/>
            <person name="Petriglieri F."/>
            <person name="Kristensen J.M."/>
            <person name="Kirkegaard R.H."/>
            <person name="Michaelsen T.Y."/>
            <person name="Andersen M.H."/>
            <person name="Karst S.M."/>
            <person name="Dueholm M.S."/>
            <person name="Nielsen P.H."/>
            <person name="Albertsen M."/>
        </authorList>
    </citation>
    <scope>NUCLEOTIDE SEQUENCE [LARGE SCALE GENOMIC DNA]</scope>
    <source>
        <strain evidence="8">Ribe_18-Q3-R11-54_MAXAC.273</strain>
    </source>
</reference>
<gene>
    <name evidence="8" type="ORF">IPP15_14320</name>
</gene>
<keyword evidence="2" id="KW-1003">Cell membrane</keyword>
<evidence type="ECO:0000256" key="1">
    <source>
        <dbReference type="ARBA" id="ARBA00004651"/>
    </source>
</evidence>
<dbReference type="InterPro" id="IPR051449">
    <property type="entry name" value="ABC-2_transporter_component"/>
</dbReference>
<evidence type="ECO:0000313" key="9">
    <source>
        <dbReference type="Proteomes" id="UP000808337"/>
    </source>
</evidence>
<protein>
    <submittedName>
        <fullName evidence="8">ABC transporter permease</fullName>
    </submittedName>
</protein>
<evidence type="ECO:0000256" key="6">
    <source>
        <dbReference type="SAM" id="Phobius"/>
    </source>
</evidence>
<feature type="transmembrane region" description="Helical" evidence="6">
    <location>
        <begin position="306"/>
        <end position="324"/>
    </location>
</feature>
<evidence type="ECO:0000256" key="3">
    <source>
        <dbReference type="ARBA" id="ARBA00022692"/>
    </source>
</evidence>
<dbReference type="PANTHER" id="PTHR30294:SF29">
    <property type="entry name" value="MULTIDRUG ABC TRANSPORTER PERMEASE YBHS-RELATED"/>
    <property type="match status" value="1"/>
</dbReference>
<feature type="domain" description="ABC-2 type transporter transmembrane" evidence="7">
    <location>
        <begin position="21"/>
        <end position="418"/>
    </location>
</feature>
<dbReference type="InterPro" id="IPR013525">
    <property type="entry name" value="ABC2_TM"/>
</dbReference>
<comment type="caution">
    <text evidence="8">The sequence shown here is derived from an EMBL/GenBank/DDBJ whole genome shotgun (WGS) entry which is preliminary data.</text>
</comment>
<proteinExistence type="predicted"/>
<dbReference type="EMBL" id="JADKGY010000020">
    <property type="protein sequence ID" value="MBK9983538.1"/>
    <property type="molecule type" value="Genomic_DNA"/>
</dbReference>
<evidence type="ECO:0000259" key="7">
    <source>
        <dbReference type="Pfam" id="PF12698"/>
    </source>
</evidence>
<feature type="transmembrane region" description="Helical" evidence="6">
    <location>
        <begin position="249"/>
        <end position="267"/>
    </location>
</feature>
<dbReference type="Gene3D" id="3.40.190.10">
    <property type="entry name" value="Periplasmic binding protein-like II"/>
    <property type="match status" value="1"/>
</dbReference>
<keyword evidence="4 6" id="KW-1133">Transmembrane helix</keyword>
<dbReference type="SUPFAM" id="SSF53850">
    <property type="entry name" value="Periplasmic binding protein-like II"/>
    <property type="match status" value="1"/>
</dbReference>
<evidence type="ECO:0000256" key="5">
    <source>
        <dbReference type="ARBA" id="ARBA00023136"/>
    </source>
</evidence>
<dbReference type="GO" id="GO:0005886">
    <property type="term" value="C:plasma membrane"/>
    <property type="evidence" value="ECO:0007669"/>
    <property type="project" value="UniProtKB-SubCell"/>
</dbReference>
<dbReference type="Proteomes" id="UP000808337">
    <property type="component" value="Unassembled WGS sequence"/>
</dbReference>
<keyword evidence="3 6" id="KW-0812">Transmembrane</keyword>
<dbReference type="GO" id="GO:0140359">
    <property type="term" value="F:ABC-type transporter activity"/>
    <property type="evidence" value="ECO:0007669"/>
    <property type="project" value="InterPro"/>
</dbReference>